<comment type="caution">
    <text evidence="2">The sequence shown here is derived from an EMBL/GenBank/DDBJ whole genome shotgun (WGS) entry which is preliminary data.</text>
</comment>
<name>A0ABR3QF47_9TREE</name>
<keyword evidence="3" id="KW-1185">Reference proteome</keyword>
<evidence type="ECO:0000256" key="1">
    <source>
        <dbReference type="SAM" id="MobiDB-lite"/>
    </source>
</evidence>
<feature type="compositionally biased region" description="Basic and acidic residues" evidence="1">
    <location>
        <begin position="25"/>
        <end position="43"/>
    </location>
</feature>
<feature type="region of interest" description="Disordered" evidence="1">
    <location>
        <begin position="218"/>
        <end position="263"/>
    </location>
</feature>
<gene>
    <name evidence="2" type="ORF">Q8F55_001098</name>
</gene>
<evidence type="ECO:0000313" key="3">
    <source>
        <dbReference type="Proteomes" id="UP001565368"/>
    </source>
</evidence>
<proteinExistence type="predicted"/>
<accession>A0ABR3QF47</accession>
<feature type="compositionally biased region" description="Basic and acidic residues" evidence="1">
    <location>
        <begin position="381"/>
        <end position="392"/>
    </location>
</feature>
<organism evidence="2 3">
    <name type="scientific">Vanrija albida</name>
    <dbReference type="NCBI Taxonomy" id="181172"/>
    <lineage>
        <taxon>Eukaryota</taxon>
        <taxon>Fungi</taxon>
        <taxon>Dikarya</taxon>
        <taxon>Basidiomycota</taxon>
        <taxon>Agaricomycotina</taxon>
        <taxon>Tremellomycetes</taxon>
        <taxon>Trichosporonales</taxon>
        <taxon>Trichosporonaceae</taxon>
        <taxon>Vanrija</taxon>
    </lineage>
</organism>
<protein>
    <submittedName>
        <fullName evidence="2">Uncharacterized protein</fullName>
    </submittedName>
</protein>
<dbReference type="RefSeq" id="XP_069213283.1">
    <property type="nucleotide sequence ID" value="XM_069349739.1"/>
</dbReference>
<feature type="compositionally biased region" description="Acidic residues" evidence="1">
    <location>
        <begin position="355"/>
        <end position="367"/>
    </location>
</feature>
<feature type="region of interest" description="Disordered" evidence="1">
    <location>
        <begin position="1"/>
        <end position="57"/>
    </location>
</feature>
<dbReference type="Proteomes" id="UP001565368">
    <property type="component" value="Unassembled WGS sequence"/>
</dbReference>
<sequence length="398" mass="44003">MAQEPGGKKRKVPVPLVPGSDAELDAGRDGADRNPPRSAREEDPAPVPVPRRLPRSTGAMLAAHRRKLFKERKASLVALYLDAQGAVEAAKLPGKPSLPDVRAFERLLPALEDVGTWSPDGAGWRDGADNPPPRRSLERWRTGFARRKRLRADRVPVARGGWAPEGTFELDIPTEASTRARARARERAALIKLADQLRALVLASNKIEPAAEHEYEPAVAAAAADPPPAPSKKKPKKKKRATLANEGNPHHVDKYRPSRPVPQEDPFAPWPSHGRYLFPPSMRVLSARVGKAARPAEDEYICWSCEYALFYGAEAARKRAIKQRKAELRRREKLRARAYDVTHGRARGHSHSSDDDYDDDEDCDEDEGHGKCTCGRAMHRQAHEDEEAKPPDKAAAAA</sequence>
<dbReference type="EMBL" id="JBBXJM010000001">
    <property type="protein sequence ID" value="KAL1413339.1"/>
    <property type="molecule type" value="Genomic_DNA"/>
</dbReference>
<dbReference type="GeneID" id="95982141"/>
<feature type="region of interest" description="Disordered" evidence="1">
    <location>
        <begin position="339"/>
        <end position="370"/>
    </location>
</feature>
<evidence type="ECO:0000313" key="2">
    <source>
        <dbReference type="EMBL" id="KAL1413339.1"/>
    </source>
</evidence>
<feature type="region of interest" description="Disordered" evidence="1">
    <location>
        <begin position="379"/>
        <end position="398"/>
    </location>
</feature>
<reference evidence="2 3" key="1">
    <citation type="submission" date="2023-08" db="EMBL/GenBank/DDBJ databases">
        <title>Annotated Genome Sequence of Vanrija albida AlHP1.</title>
        <authorList>
            <person name="Herzog R."/>
        </authorList>
    </citation>
    <scope>NUCLEOTIDE SEQUENCE [LARGE SCALE GENOMIC DNA]</scope>
    <source>
        <strain evidence="2 3">AlHP1</strain>
    </source>
</reference>
<feature type="compositionally biased region" description="Basic residues" evidence="1">
    <location>
        <begin position="231"/>
        <end position="241"/>
    </location>
</feature>